<name>A0A0B7H9C2_9FLAO</name>
<dbReference type="EMBL" id="CDOG01000003">
    <property type="protein sequence ID" value="CEN35144.1"/>
    <property type="molecule type" value="Genomic_DNA"/>
</dbReference>
<accession>A0A0B7H9C2</accession>
<evidence type="ECO:0000313" key="2">
    <source>
        <dbReference type="Proteomes" id="UP000038083"/>
    </source>
</evidence>
<proteinExistence type="predicted"/>
<dbReference type="Proteomes" id="UP000038083">
    <property type="component" value="Unassembled WGS sequence"/>
</dbReference>
<organism evidence="1 2">
    <name type="scientific">Capnocytophaga cynodegmi</name>
    <dbReference type="NCBI Taxonomy" id="28189"/>
    <lineage>
        <taxon>Bacteria</taxon>
        <taxon>Pseudomonadati</taxon>
        <taxon>Bacteroidota</taxon>
        <taxon>Flavobacteriia</taxon>
        <taxon>Flavobacteriales</taxon>
        <taxon>Flavobacteriaceae</taxon>
        <taxon>Capnocytophaga</taxon>
    </lineage>
</organism>
<gene>
    <name evidence="1" type="ORF">CCYN74_110145</name>
</gene>
<sequence>MPRLSAGLFLKKKPRLVTYYKVSNLGYQNLLFALFTQKAERLR</sequence>
<protein>
    <submittedName>
        <fullName evidence="1">Uncharacterized protein</fullName>
    </submittedName>
</protein>
<dbReference type="AlphaFoldDB" id="A0A0B7H9C2"/>
<evidence type="ECO:0000313" key="1">
    <source>
        <dbReference type="EMBL" id="CEN35144.1"/>
    </source>
</evidence>
<reference evidence="1 2" key="1">
    <citation type="submission" date="2015-01" db="EMBL/GenBank/DDBJ databases">
        <authorList>
            <person name="Xiang T."/>
            <person name="Song Y."/>
            <person name="Huang L."/>
            <person name="Wang B."/>
            <person name="Wu P."/>
        </authorList>
    </citation>
    <scope>NUCLEOTIDE SEQUENCE [LARGE SCALE GENOMIC DNA]</scope>
    <source>
        <strain evidence="1 2">Ccy74</strain>
    </source>
</reference>